<organism evidence="1">
    <name type="scientific">Dunaliella tertiolecta</name>
    <name type="common">Green alga</name>
    <dbReference type="NCBI Taxonomy" id="3047"/>
    <lineage>
        <taxon>Eukaryota</taxon>
        <taxon>Viridiplantae</taxon>
        <taxon>Chlorophyta</taxon>
        <taxon>core chlorophytes</taxon>
        <taxon>Chlorophyceae</taxon>
        <taxon>CS clade</taxon>
        <taxon>Chlamydomonadales</taxon>
        <taxon>Dunaliellaceae</taxon>
        <taxon>Dunaliella</taxon>
    </lineage>
</organism>
<evidence type="ECO:0000313" key="1">
    <source>
        <dbReference type="EMBL" id="CAE0491146.1"/>
    </source>
</evidence>
<sequence length="145" mass="15471">MDLIVNLWSSAKKLSGGRSDAVDQEPEPTSDSIEVFASSIEAAAKRIQDASSAAAKAPVRVLVWLVKDGPSEQEGFQMSEALAAALHAPPAAIELPQDAQVQDLRAAIAMRSRGTLYVAAIKRRSCMEQANTFPRVQSTPLAVPE</sequence>
<proteinExistence type="predicted"/>
<dbReference type="EMBL" id="HBIP01011122">
    <property type="protein sequence ID" value="CAE0491146.1"/>
    <property type="molecule type" value="Transcribed_RNA"/>
</dbReference>
<name>A0A7S3QRS3_DUNTE</name>
<gene>
    <name evidence="1" type="ORF">DTER00134_LOCUS6219</name>
</gene>
<accession>A0A7S3QRS3</accession>
<reference evidence="1" key="1">
    <citation type="submission" date="2021-01" db="EMBL/GenBank/DDBJ databases">
        <authorList>
            <person name="Corre E."/>
            <person name="Pelletier E."/>
            <person name="Niang G."/>
            <person name="Scheremetjew M."/>
            <person name="Finn R."/>
            <person name="Kale V."/>
            <person name="Holt S."/>
            <person name="Cochrane G."/>
            <person name="Meng A."/>
            <person name="Brown T."/>
            <person name="Cohen L."/>
        </authorList>
    </citation>
    <scope>NUCLEOTIDE SEQUENCE</scope>
    <source>
        <strain evidence="1">CCMP1320</strain>
    </source>
</reference>
<dbReference type="AlphaFoldDB" id="A0A7S3QRS3"/>
<protein>
    <submittedName>
        <fullName evidence="1">Uncharacterized protein</fullName>
    </submittedName>
</protein>